<dbReference type="InterPro" id="IPR033705">
    <property type="entry name" value="Anticodon_Ia_Val"/>
</dbReference>
<dbReference type="InterPro" id="IPR037118">
    <property type="entry name" value="Val-tRNA_synth_C_sf"/>
</dbReference>
<dbReference type="Gene3D" id="1.10.730.10">
    <property type="entry name" value="Isoleucyl-tRNA Synthetase, Domain 1"/>
    <property type="match status" value="1"/>
</dbReference>
<keyword evidence="3 12" id="KW-0963">Cytoplasm</keyword>
<dbReference type="Gene3D" id="1.10.287.380">
    <property type="entry name" value="Valyl-tRNA synthetase, C-terminal domain"/>
    <property type="match status" value="1"/>
</dbReference>
<dbReference type="SUPFAM" id="SSF47323">
    <property type="entry name" value="Anticodon-binding domain of a subclass of class I aminoacyl-tRNA synthetases"/>
    <property type="match status" value="1"/>
</dbReference>
<dbReference type="Pfam" id="PF00133">
    <property type="entry name" value="tRNA-synt_1"/>
    <property type="match status" value="1"/>
</dbReference>
<evidence type="ECO:0000259" key="15">
    <source>
        <dbReference type="Pfam" id="PF10458"/>
    </source>
</evidence>
<dbReference type="CDD" id="cd00817">
    <property type="entry name" value="ValRS_core"/>
    <property type="match status" value="1"/>
</dbReference>
<keyword evidence="6 12" id="KW-0067">ATP-binding</keyword>
<evidence type="ECO:0000256" key="5">
    <source>
        <dbReference type="ARBA" id="ARBA00022741"/>
    </source>
</evidence>
<dbReference type="NCBIfam" id="NF004349">
    <property type="entry name" value="PRK05729.1"/>
    <property type="match status" value="1"/>
</dbReference>
<evidence type="ECO:0000256" key="2">
    <source>
        <dbReference type="ARBA" id="ARBA00011245"/>
    </source>
</evidence>
<dbReference type="SUPFAM" id="SSF50677">
    <property type="entry name" value="ValRS/IleRS/LeuRS editing domain"/>
    <property type="match status" value="1"/>
</dbReference>
<dbReference type="InterPro" id="IPR013155">
    <property type="entry name" value="M/V/L/I-tRNA-synth_anticd-bd"/>
</dbReference>
<dbReference type="HAMAP" id="MF_02004">
    <property type="entry name" value="Val_tRNA_synth_type1"/>
    <property type="match status" value="1"/>
</dbReference>
<comment type="subcellular location">
    <subcellularLocation>
        <location evidence="1 12">Cytoplasm</location>
    </subcellularLocation>
</comment>
<evidence type="ECO:0000256" key="8">
    <source>
        <dbReference type="ARBA" id="ARBA00023054"/>
    </source>
</evidence>
<dbReference type="InterPro" id="IPR009008">
    <property type="entry name" value="Val/Leu/Ile-tRNA-synth_edit"/>
</dbReference>
<dbReference type="Gene3D" id="3.40.50.620">
    <property type="entry name" value="HUPs"/>
    <property type="match status" value="2"/>
</dbReference>
<reference evidence="16 17" key="1">
    <citation type="submission" date="2020-04" db="EMBL/GenBank/DDBJ databases">
        <title>Description of novel Gluconacetobacter.</title>
        <authorList>
            <person name="Sombolestani A."/>
        </authorList>
    </citation>
    <scope>NUCLEOTIDE SEQUENCE [LARGE SCALE GENOMIC DNA]</scope>
    <source>
        <strain evidence="16 17">LMG 7603</strain>
    </source>
</reference>
<dbReference type="EMBL" id="JABEQG010000007">
    <property type="protein sequence ID" value="MBB2155880.1"/>
    <property type="molecule type" value="Genomic_DNA"/>
</dbReference>
<evidence type="ECO:0000256" key="11">
    <source>
        <dbReference type="ARBA" id="ARBA00060830"/>
    </source>
</evidence>
<dbReference type="CDD" id="cd07962">
    <property type="entry name" value="Anticodon_Ia_Val"/>
    <property type="match status" value="1"/>
</dbReference>
<comment type="domain">
    <text evidence="12">The C-terminal coiled-coil domain is crucial for aminoacylation activity.</text>
</comment>
<feature type="binding site" evidence="12">
    <location>
        <position position="548"/>
    </location>
    <ligand>
        <name>ATP</name>
        <dbReference type="ChEBI" id="CHEBI:30616"/>
    </ligand>
</feature>
<gene>
    <name evidence="12" type="primary">valS</name>
    <name evidence="16" type="ORF">HLH33_06065</name>
</gene>
<keyword evidence="7 12" id="KW-0648">Protein biosynthesis</keyword>
<dbReference type="InterPro" id="IPR019499">
    <property type="entry name" value="Val-tRNA_synth_tRNA-bd"/>
</dbReference>
<dbReference type="GO" id="GO:0002161">
    <property type="term" value="F:aminoacyl-tRNA deacylase activity"/>
    <property type="evidence" value="ECO:0007669"/>
    <property type="project" value="InterPro"/>
</dbReference>
<evidence type="ECO:0000313" key="16">
    <source>
        <dbReference type="EMBL" id="MBB2155880.1"/>
    </source>
</evidence>
<sequence length="898" mass="100793">MLNKSFSPGEIESALYAEWERSGAFSADPHSSAQPYTIMIPPPNVTGTLHVGHALTMTLQDTLIRWRRMQGRDTLWQPGTDHAGIATQMVVERTLQKEGISRRDLGREAFEQRVWQWKAESGGGITTQLRRLGASLDWPRERFTMDDGLSQAVREVFVTLYQQGLIYRDRRLVNWDPAFRSAISDLEVDNREVQGSLWYIRYPVEGDAAGRTITVATTRPETLLGDMAVAVHPEDSRYADLVGRLVVLPLTGRRIPIVADLHSDPEKGSGAVKITPAHDFNDFEVGRRHKLAMPSVLDEDARITLAEIADELRSEDGLADPAFVRGLEGMGRDAARKAVVAELERLGWLEKIEPHRNQVPHAERSGAVVEPRLTTQWYCDAATLAGPAIEAVETGQVRFVPQQWENTFFAWMREIQPWCISRQLWWGHRIPAWYGPDGHVFVARDEDGARAEALAHYGREEALTRDEDVLDTWFSSALWPFSTLGWPEQTAELARYYPTDVLVTGFDIIFFWVARMMMMGLHFMKDVPFRTVFIHGLVRDERGQKMSKSKGNGIDPLDMVEQYGADAMRFTVCALTGLGRDVKLGQKRIEEHRSFVTKIWNAARFCEMNGVAPVADFRPDAVSSPLGRWVLGEAARAVAEADAALEAFRFDEYAATCYRFVWNCFCDWFLEFAKPVFTGGDAEQAAEIRAVAAHVLGIILRILQPVMPFVTDDLWAQFGYGEKGSLMTTAWPTPARPMDGGAAAAEMEWVIRFISAIRTVRAEMNVPPSRLAPVLLRDAAEATVARATRWEEAIGRMARVSAVEVLAGDMPEGAAQLVVDEATLVIPLAGIIDLAQERQRLEKERAKMDEEIAKVERKLGNADFIARAKPEIVEENRERLAQQQDERARLDAALARLA</sequence>
<dbReference type="PROSITE" id="PS00178">
    <property type="entry name" value="AA_TRNA_LIGASE_I"/>
    <property type="match status" value="1"/>
</dbReference>
<evidence type="ECO:0000259" key="14">
    <source>
        <dbReference type="Pfam" id="PF08264"/>
    </source>
</evidence>
<feature type="short sequence motif" description="'KMSKS' region" evidence="12">
    <location>
        <begin position="545"/>
        <end position="549"/>
    </location>
</feature>
<dbReference type="SUPFAM" id="SSF52374">
    <property type="entry name" value="Nucleotidylyl transferase"/>
    <property type="match status" value="1"/>
</dbReference>
<dbReference type="GO" id="GO:0004832">
    <property type="term" value="F:valine-tRNA ligase activity"/>
    <property type="evidence" value="ECO:0007669"/>
    <property type="project" value="UniProtKB-UniRule"/>
</dbReference>
<feature type="short sequence motif" description="'HIGH' region" evidence="12">
    <location>
        <begin position="43"/>
        <end position="53"/>
    </location>
</feature>
<evidence type="ECO:0000256" key="6">
    <source>
        <dbReference type="ARBA" id="ARBA00022840"/>
    </source>
</evidence>
<evidence type="ECO:0000313" key="17">
    <source>
        <dbReference type="Proteomes" id="UP000550787"/>
    </source>
</evidence>
<dbReference type="PANTHER" id="PTHR11946">
    <property type="entry name" value="VALYL-TRNA SYNTHETASES"/>
    <property type="match status" value="1"/>
</dbReference>
<dbReference type="InterPro" id="IPR010978">
    <property type="entry name" value="tRNA-bd_arm"/>
</dbReference>
<comment type="domain">
    <text evidence="12">ValRS has two distinct active sites: one for aminoacylation and one for editing. The misactivated threonine is translocated from the active site to the editing site.</text>
</comment>
<comment type="catalytic activity">
    <reaction evidence="10 12">
        <text>tRNA(Val) + L-valine + ATP = L-valyl-tRNA(Val) + AMP + diphosphate</text>
        <dbReference type="Rhea" id="RHEA:10704"/>
        <dbReference type="Rhea" id="RHEA-COMP:9672"/>
        <dbReference type="Rhea" id="RHEA-COMP:9708"/>
        <dbReference type="ChEBI" id="CHEBI:30616"/>
        <dbReference type="ChEBI" id="CHEBI:33019"/>
        <dbReference type="ChEBI" id="CHEBI:57762"/>
        <dbReference type="ChEBI" id="CHEBI:78442"/>
        <dbReference type="ChEBI" id="CHEBI:78537"/>
        <dbReference type="ChEBI" id="CHEBI:456215"/>
        <dbReference type="EC" id="6.1.1.9"/>
    </reaction>
</comment>
<dbReference type="SUPFAM" id="SSF46589">
    <property type="entry name" value="tRNA-binding arm"/>
    <property type="match status" value="1"/>
</dbReference>
<evidence type="ECO:0000256" key="1">
    <source>
        <dbReference type="ARBA" id="ARBA00004496"/>
    </source>
</evidence>
<dbReference type="GO" id="GO:0006438">
    <property type="term" value="P:valyl-tRNA aminoacylation"/>
    <property type="evidence" value="ECO:0007669"/>
    <property type="project" value="UniProtKB-UniRule"/>
</dbReference>
<feature type="domain" description="Aminoacyl-tRNA synthetase class Ia" evidence="13">
    <location>
        <begin position="15"/>
        <end position="584"/>
    </location>
</feature>
<comment type="subunit">
    <text evidence="2 12">Monomer.</text>
</comment>
<dbReference type="NCBIfam" id="TIGR00422">
    <property type="entry name" value="valS"/>
    <property type="match status" value="1"/>
</dbReference>
<comment type="caution">
    <text evidence="16">The sequence shown here is derived from an EMBL/GenBank/DDBJ whole genome shotgun (WGS) entry which is preliminary data.</text>
</comment>
<dbReference type="FunFam" id="3.40.50.620:FF:000032">
    <property type="entry name" value="Valine--tRNA ligase"/>
    <property type="match status" value="1"/>
</dbReference>
<dbReference type="InterPro" id="IPR002303">
    <property type="entry name" value="Valyl-tRNA_ligase"/>
</dbReference>
<feature type="domain" description="Methionyl/Valyl/Leucyl/Isoleucyl-tRNA synthetase anticodon-binding" evidence="14">
    <location>
        <begin position="628"/>
        <end position="773"/>
    </location>
</feature>
<evidence type="ECO:0000256" key="12">
    <source>
        <dbReference type="HAMAP-Rule" id="MF_02004"/>
    </source>
</evidence>
<dbReference type="FunFam" id="3.40.50.620:FF:000078">
    <property type="entry name" value="Valine--tRNA ligase, mitochondrial"/>
    <property type="match status" value="1"/>
</dbReference>
<dbReference type="RefSeq" id="WP_183115598.1">
    <property type="nucleotide sequence ID" value="NZ_JABEQG010000007.1"/>
</dbReference>
<dbReference type="InterPro" id="IPR014729">
    <property type="entry name" value="Rossmann-like_a/b/a_fold"/>
</dbReference>
<keyword evidence="9 12" id="KW-0030">Aminoacyl-tRNA synthetase</keyword>
<dbReference type="InterPro" id="IPR002300">
    <property type="entry name" value="aa-tRNA-synth_Ia"/>
</dbReference>
<evidence type="ECO:0000259" key="13">
    <source>
        <dbReference type="Pfam" id="PF00133"/>
    </source>
</evidence>
<evidence type="ECO:0000256" key="7">
    <source>
        <dbReference type="ARBA" id="ARBA00022917"/>
    </source>
</evidence>
<comment type="similarity">
    <text evidence="11 12">Belongs to the class-I aminoacyl-tRNA synthetase family. ValS type 1 subfamily.</text>
</comment>
<dbReference type="AlphaFoldDB" id="A0A7W4FDT0"/>
<keyword evidence="8 12" id="KW-0175">Coiled coil</keyword>
<feature type="domain" description="Valyl-tRNA synthetase tRNA-binding arm" evidence="15">
    <location>
        <begin position="833"/>
        <end position="898"/>
    </location>
</feature>
<organism evidence="16 17">
    <name type="scientific">Gluconacetobacter diazotrophicus</name>
    <name type="common">Acetobacter diazotrophicus</name>
    <dbReference type="NCBI Taxonomy" id="33996"/>
    <lineage>
        <taxon>Bacteria</taxon>
        <taxon>Pseudomonadati</taxon>
        <taxon>Pseudomonadota</taxon>
        <taxon>Alphaproteobacteria</taxon>
        <taxon>Acetobacterales</taxon>
        <taxon>Acetobacteraceae</taxon>
        <taxon>Gluconacetobacter</taxon>
    </lineage>
</organism>
<evidence type="ECO:0000256" key="3">
    <source>
        <dbReference type="ARBA" id="ARBA00022490"/>
    </source>
</evidence>
<keyword evidence="5 12" id="KW-0547">Nucleotide-binding</keyword>
<dbReference type="PANTHER" id="PTHR11946:SF93">
    <property type="entry name" value="VALINE--TRNA LIGASE, CHLOROPLASTIC_MITOCHONDRIAL 2"/>
    <property type="match status" value="1"/>
</dbReference>
<keyword evidence="4 12" id="KW-0436">Ligase</keyword>
<feature type="coiled-coil region" evidence="12">
    <location>
        <begin position="831"/>
        <end position="893"/>
    </location>
</feature>
<dbReference type="InterPro" id="IPR001412">
    <property type="entry name" value="aa-tRNA-synth_I_CS"/>
</dbReference>
<evidence type="ECO:0000256" key="10">
    <source>
        <dbReference type="ARBA" id="ARBA00047552"/>
    </source>
</evidence>
<name>A0A7W4FDT0_GLUDI</name>
<dbReference type="Pfam" id="PF08264">
    <property type="entry name" value="Anticodon_1"/>
    <property type="match status" value="1"/>
</dbReference>
<protein>
    <recommendedName>
        <fullName evidence="12">Valine--tRNA ligase</fullName>
        <ecNumber evidence="12">6.1.1.9</ecNumber>
    </recommendedName>
    <alternativeName>
        <fullName evidence="12">Valyl-tRNA synthetase</fullName>
        <shortName evidence="12">ValRS</shortName>
    </alternativeName>
</protein>
<evidence type="ECO:0000256" key="9">
    <source>
        <dbReference type="ARBA" id="ARBA00023146"/>
    </source>
</evidence>
<accession>A0A7W4FDT0</accession>
<evidence type="ECO:0000256" key="4">
    <source>
        <dbReference type="ARBA" id="ARBA00022598"/>
    </source>
</evidence>
<dbReference type="GO" id="GO:0005829">
    <property type="term" value="C:cytosol"/>
    <property type="evidence" value="ECO:0007669"/>
    <property type="project" value="TreeGrafter"/>
</dbReference>
<proteinExistence type="inferred from homology"/>
<dbReference type="InterPro" id="IPR009080">
    <property type="entry name" value="tRNAsynth_Ia_anticodon-bd"/>
</dbReference>
<dbReference type="GO" id="GO:0005524">
    <property type="term" value="F:ATP binding"/>
    <property type="evidence" value="ECO:0007669"/>
    <property type="project" value="UniProtKB-UniRule"/>
</dbReference>
<dbReference type="FunFam" id="1.10.287.380:FF:000001">
    <property type="entry name" value="Valine--tRNA ligase"/>
    <property type="match status" value="1"/>
</dbReference>
<comment type="function">
    <text evidence="12">Catalyzes the attachment of valine to tRNA(Val). As ValRS can inadvertently accommodate and process structurally similar amino acids such as threonine, to avoid such errors, it has a 'posttransfer' editing activity that hydrolyzes mischarged Thr-tRNA(Val) in a tRNA-dependent manner.</text>
</comment>
<dbReference type="Proteomes" id="UP000550787">
    <property type="component" value="Unassembled WGS sequence"/>
</dbReference>
<dbReference type="PRINTS" id="PR00986">
    <property type="entry name" value="TRNASYNTHVAL"/>
</dbReference>
<dbReference type="Gene3D" id="3.90.740.10">
    <property type="entry name" value="Valyl/Leucyl/Isoleucyl-tRNA synthetase, editing domain"/>
    <property type="match status" value="2"/>
</dbReference>
<dbReference type="Pfam" id="PF10458">
    <property type="entry name" value="Val_tRNA-synt_C"/>
    <property type="match status" value="1"/>
</dbReference>
<dbReference type="EC" id="6.1.1.9" evidence="12"/>